<feature type="region of interest" description="Disordered" evidence="1">
    <location>
        <begin position="1"/>
        <end position="91"/>
    </location>
</feature>
<accession>A0A165B3G3</accession>
<organism evidence="2 3">
    <name type="scientific">Laetiporus sulphureus 93-53</name>
    <dbReference type="NCBI Taxonomy" id="1314785"/>
    <lineage>
        <taxon>Eukaryota</taxon>
        <taxon>Fungi</taxon>
        <taxon>Dikarya</taxon>
        <taxon>Basidiomycota</taxon>
        <taxon>Agaricomycotina</taxon>
        <taxon>Agaricomycetes</taxon>
        <taxon>Polyporales</taxon>
        <taxon>Laetiporus</taxon>
    </lineage>
</organism>
<dbReference type="InParanoid" id="A0A165B3G3"/>
<evidence type="ECO:0000313" key="2">
    <source>
        <dbReference type="EMBL" id="KZT00151.1"/>
    </source>
</evidence>
<sequence>MCKSMLTLDDERRRRIAKGLTPSPEIPKDPSADSRREGEAEKIPSSDTGWEQWVMPMHDSESGEGVKTSAADNPYAPTQSSQSLSSQIPKQVAEHEIDVNETLLFGQAIDELHTEG</sequence>
<feature type="compositionally biased region" description="Basic and acidic residues" evidence="1">
    <location>
        <begin position="26"/>
        <end position="44"/>
    </location>
</feature>
<feature type="compositionally biased region" description="Polar residues" evidence="1">
    <location>
        <begin position="76"/>
        <end position="89"/>
    </location>
</feature>
<dbReference type="AlphaFoldDB" id="A0A165B3G3"/>
<feature type="non-terminal residue" evidence="2">
    <location>
        <position position="116"/>
    </location>
</feature>
<keyword evidence="3" id="KW-1185">Reference proteome</keyword>
<protein>
    <submittedName>
        <fullName evidence="2">Uncharacterized protein</fullName>
    </submittedName>
</protein>
<evidence type="ECO:0000256" key="1">
    <source>
        <dbReference type="SAM" id="MobiDB-lite"/>
    </source>
</evidence>
<dbReference type="EMBL" id="KV427695">
    <property type="protein sequence ID" value="KZT00151.1"/>
    <property type="molecule type" value="Genomic_DNA"/>
</dbReference>
<name>A0A165B3G3_9APHY</name>
<dbReference type="RefSeq" id="XP_040757891.1">
    <property type="nucleotide sequence ID" value="XM_040910263.1"/>
</dbReference>
<gene>
    <name evidence="2" type="ORF">LAESUDRAFT_732560</name>
</gene>
<reference evidence="2 3" key="1">
    <citation type="journal article" date="2016" name="Mol. Biol. Evol.">
        <title>Comparative Genomics of Early-Diverging Mushroom-Forming Fungi Provides Insights into the Origins of Lignocellulose Decay Capabilities.</title>
        <authorList>
            <person name="Nagy L.G."/>
            <person name="Riley R."/>
            <person name="Tritt A."/>
            <person name="Adam C."/>
            <person name="Daum C."/>
            <person name="Floudas D."/>
            <person name="Sun H."/>
            <person name="Yadav J.S."/>
            <person name="Pangilinan J."/>
            <person name="Larsson K.H."/>
            <person name="Matsuura K."/>
            <person name="Barry K."/>
            <person name="Labutti K."/>
            <person name="Kuo R."/>
            <person name="Ohm R.A."/>
            <person name="Bhattacharya S.S."/>
            <person name="Shirouzu T."/>
            <person name="Yoshinaga Y."/>
            <person name="Martin F.M."/>
            <person name="Grigoriev I.V."/>
            <person name="Hibbett D.S."/>
        </authorList>
    </citation>
    <scope>NUCLEOTIDE SEQUENCE [LARGE SCALE GENOMIC DNA]</scope>
    <source>
        <strain evidence="2 3">93-53</strain>
    </source>
</reference>
<dbReference type="Proteomes" id="UP000076871">
    <property type="component" value="Unassembled WGS sequence"/>
</dbReference>
<dbReference type="GeneID" id="63827292"/>
<evidence type="ECO:0000313" key="3">
    <source>
        <dbReference type="Proteomes" id="UP000076871"/>
    </source>
</evidence>
<proteinExistence type="predicted"/>